<dbReference type="InterPro" id="IPR023214">
    <property type="entry name" value="HAD_sf"/>
</dbReference>
<dbReference type="SUPFAM" id="SSF56784">
    <property type="entry name" value="HAD-like"/>
    <property type="match status" value="1"/>
</dbReference>
<proteinExistence type="predicted"/>
<dbReference type="PANTHER" id="PTHR18901">
    <property type="entry name" value="2-DEOXYGLUCOSE-6-PHOSPHATE PHOSPHATASE 2"/>
    <property type="match status" value="1"/>
</dbReference>
<keyword evidence="2" id="KW-1185">Reference proteome</keyword>
<comment type="caution">
    <text evidence="1">The sequence shown here is derived from an EMBL/GenBank/DDBJ whole genome shotgun (WGS) entry which is preliminary data.</text>
</comment>
<accession>A0AAD4LXE2</accession>
<dbReference type="EMBL" id="WTXG01000086">
    <property type="protein sequence ID" value="KAI0293893.1"/>
    <property type="molecule type" value="Genomic_DNA"/>
</dbReference>
<dbReference type="GO" id="GO:0016791">
    <property type="term" value="F:phosphatase activity"/>
    <property type="evidence" value="ECO:0007669"/>
    <property type="project" value="TreeGrafter"/>
</dbReference>
<sequence>MPSARWMRPDLIIRPTTDELAAAGHLLSQLPNVPLTVNEYIALRRPAQDRHWAHMRALPGAERLVAHLAAHGIPLAIATGSTRLNYARKTAHLQHVFQHFRGNIVCMDDDNGAHRGKPFPDLFLAAARGLGRNVGVEEGKGEGGKDGSGAGSLMEVECAERARGLVFEDSVTGVQAGKRAGMSVVWIPDERFFGVSGGAEAEQQPDQILRSLEEFVPEEWGLPPFDYSVAKIQSCVEK</sequence>
<name>A0AAD4LXE2_9AGAM</name>
<organism evidence="1 2">
    <name type="scientific">Multifurca ochricompacta</name>
    <dbReference type="NCBI Taxonomy" id="376703"/>
    <lineage>
        <taxon>Eukaryota</taxon>
        <taxon>Fungi</taxon>
        <taxon>Dikarya</taxon>
        <taxon>Basidiomycota</taxon>
        <taxon>Agaricomycotina</taxon>
        <taxon>Agaricomycetes</taxon>
        <taxon>Russulales</taxon>
        <taxon>Russulaceae</taxon>
        <taxon>Multifurca</taxon>
    </lineage>
</organism>
<reference evidence="1" key="1">
    <citation type="journal article" date="2022" name="New Phytol.">
        <title>Evolutionary transition to the ectomycorrhizal habit in the genomes of a hyperdiverse lineage of mushroom-forming fungi.</title>
        <authorList>
            <person name="Looney B."/>
            <person name="Miyauchi S."/>
            <person name="Morin E."/>
            <person name="Drula E."/>
            <person name="Courty P.E."/>
            <person name="Kohler A."/>
            <person name="Kuo A."/>
            <person name="LaButti K."/>
            <person name="Pangilinan J."/>
            <person name="Lipzen A."/>
            <person name="Riley R."/>
            <person name="Andreopoulos W."/>
            <person name="He G."/>
            <person name="Johnson J."/>
            <person name="Nolan M."/>
            <person name="Tritt A."/>
            <person name="Barry K.W."/>
            <person name="Grigoriev I.V."/>
            <person name="Nagy L.G."/>
            <person name="Hibbett D."/>
            <person name="Henrissat B."/>
            <person name="Matheny P.B."/>
            <person name="Labbe J."/>
            <person name="Martin F.M."/>
        </authorList>
    </citation>
    <scope>NUCLEOTIDE SEQUENCE</scope>
    <source>
        <strain evidence="1">BPL690</strain>
    </source>
</reference>
<evidence type="ECO:0000313" key="2">
    <source>
        <dbReference type="Proteomes" id="UP001203297"/>
    </source>
</evidence>
<gene>
    <name evidence="1" type="ORF">B0F90DRAFT_1760128</name>
</gene>
<dbReference type="Proteomes" id="UP001203297">
    <property type="component" value="Unassembled WGS sequence"/>
</dbReference>
<dbReference type="PANTHER" id="PTHR18901:SF38">
    <property type="entry name" value="PSEUDOURIDINE-5'-PHOSPHATASE"/>
    <property type="match status" value="1"/>
</dbReference>
<evidence type="ECO:0000313" key="1">
    <source>
        <dbReference type="EMBL" id="KAI0293893.1"/>
    </source>
</evidence>
<dbReference type="InterPro" id="IPR036412">
    <property type="entry name" value="HAD-like_sf"/>
</dbReference>
<dbReference type="AlphaFoldDB" id="A0AAD4LXE2"/>
<dbReference type="Gene3D" id="3.40.50.1000">
    <property type="entry name" value="HAD superfamily/HAD-like"/>
    <property type="match status" value="1"/>
</dbReference>
<protein>
    <submittedName>
        <fullName evidence="1">HAD-like domain-containing protein</fullName>
    </submittedName>
</protein>
<dbReference type="Pfam" id="PF00702">
    <property type="entry name" value="Hydrolase"/>
    <property type="match status" value="1"/>
</dbReference>